<keyword evidence="1" id="KW-0812">Transmembrane</keyword>
<dbReference type="EMBL" id="VOIH02000012">
    <property type="protein sequence ID" value="KAF3432224.1"/>
    <property type="molecule type" value="Genomic_DNA"/>
</dbReference>
<comment type="caution">
    <text evidence="2">The sequence shown here is derived from an EMBL/GenBank/DDBJ whole genome shotgun (WGS) entry which is preliminary data.</text>
</comment>
<gene>
    <name evidence="2" type="ORF">FNV43_RR26415</name>
    <name evidence="3" type="ORF">FNV43_RR26963</name>
</gene>
<evidence type="ECO:0000256" key="1">
    <source>
        <dbReference type="SAM" id="Phobius"/>
    </source>
</evidence>
<sequence>MSITASAVSLSPFSSYSSRRTGGDYTYRKRSTSSTRVLASRTSSSSSEAYDHRRYRSFRLVDENMIVLRKRIHEMKMVERNYEPPSDWNRWEKKYYTSYDYFICQALGLLQSHLMNTRPSLALGIMGLFLLSLPMSTTILLFHLLDFSKVVFAGGVHMLS</sequence>
<name>A0A8K0GP81_9ROSA</name>
<keyword evidence="1" id="KW-0472">Membrane</keyword>
<proteinExistence type="predicted"/>
<dbReference type="OrthoDB" id="672819at2759"/>
<evidence type="ECO:0000313" key="4">
    <source>
        <dbReference type="Proteomes" id="UP000796880"/>
    </source>
</evidence>
<protein>
    <recommendedName>
        <fullName evidence="5">Mediator of RNA polymerase II transcription subunit</fullName>
    </recommendedName>
</protein>
<keyword evidence="4" id="KW-1185">Reference proteome</keyword>
<dbReference type="PANTHER" id="PTHR33782:SF5">
    <property type="entry name" value="MEDIATOR OF RNA POLYMERASE II TRANSCRIPTION SUBUNIT"/>
    <property type="match status" value="1"/>
</dbReference>
<keyword evidence="1" id="KW-1133">Transmembrane helix</keyword>
<reference evidence="2" key="1">
    <citation type="submission" date="2020-03" db="EMBL/GenBank/DDBJ databases">
        <title>A high-quality chromosome-level genome assembly of a woody plant with both climbing and erect habits, Rhamnella rubrinervis.</title>
        <authorList>
            <person name="Lu Z."/>
            <person name="Yang Y."/>
            <person name="Zhu X."/>
            <person name="Sun Y."/>
        </authorList>
    </citation>
    <scope>NUCLEOTIDE SEQUENCE</scope>
    <source>
        <strain evidence="2">BYM</strain>
        <tissue evidence="2">Leaf</tissue>
    </source>
</reference>
<evidence type="ECO:0000313" key="2">
    <source>
        <dbReference type="EMBL" id="KAF3431683.1"/>
    </source>
</evidence>
<evidence type="ECO:0000313" key="3">
    <source>
        <dbReference type="EMBL" id="KAF3432224.1"/>
    </source>
</evidence>
<dbReference type="Proteomes" id="UP000796880">
    <property type="component" value="Unassembled WGS sequence"/>
</dbReference>
<dbReference type="AlphaFoldDB" id="A0A8K0GP81"/>
<accession>A0A8K0GP81</accession>
<dbReference type="EMBL" id="VOIH02000012">
    <property type="protein sequence ID" value="KAF3431683.1"/>
    <property type="molecule type" value="Genomic_DNA"/>
</dbReference>
<evidence type="ECO:0008006" key="5">
    <source>
        <dbReference type="Google" id="ProtNLM"/>
    </source>
</evidence>
<dbReference type="PANTHER" id="PTHR33782">
    <property type="entry name" value="OS01G0121600 PROTEIN"/>
    <property type="match status" value="1"/>
</dbReference>
<organism evidence="2 4">
    <name type="scientific">Rhamnella rubrinervis</name>
    <dbReference type="NCBI Taxonomy" id="2594499"/>
    <lineage>
        <taxon>Eukaryota</taxon>
        <taxon>Viridiplantae</taxon>
        <taxon>Streptophyta</taxon>
        <taxon>Embryophyta</taxon>
        <taxon>Tracheophyta</taxon>
        <taxon>Spermatophyta</taxon>
        <taxon>Magnoliopsida</taxon>
        <taxon>eudicotyledons</taxon>
        <taxon>Gunneridae</taxon>
        <taxon>Pentapetalae</taxon>
        <taxon>rosids</taxon>
        <taxon>fabids</taxon>
        <taxon>Rosales</taxon>
        <taxon>Rhamnaceae</taxon>
        <taxon>rhamnoid group</taxon>
        <taxon>Rhamneae</taxon>
        <taxon>Rhamnella</taxon>
    </lineage>
</organism>
<feature type="transmembrane region" description="Helical" evidence="1">
    <location>
        <begin position="121"/>
        <end position="145"/>
    </location>
</feature>